<accession>A0ABW7K460</accession>
<evidence type="ECO:0000313" key="3">
    <source>
        <dbReference type="Proteomes" id="UP001609176"/>
    </source>
</evidence>
<sequence>MTPRMHASQVSLSDAVEQTRTGDIWIFRGHSGPDRAIRTLTNSPVNHVGMSVVLADLPPLIWHAELGKSLQDMWTGRFQRGVQLHDLRDAVQVWGGRYKQRGWLRQLEPAVSKEQEDALLRAIARLDGTPFPSTAKVTGRWFAGRLPGRKADAQKLESAYCAEVVGTTYEAMGLLRKQHRSNWYDPGKFWSGDRLPLATGFDLGRELEVVLTEAELAAGAAPIPTRRSTH</sequence>
<name>A0ABW7K460_9NOCA</name>
<dbReference type="SUPFAM" id="SSF54001">
    <property type="entry name" value="Cysteine proteinases"/>
    <property type="match status" value="1"/>
</dbReference>
<evidence type="ECO:0000313" key="1">
    <source>
        <dbReference type="EMBL" id="MFH5229812.1"/>
    </source>
</evidence>
<evidence type="ECO:0000313" key="4">
    <source>
        <dbReference type="Proteomes" id="UP001609219"/>
    </source>
</evidence>
<evidence type="ECO:0000313" key="2">
    <source>
        <dbReference type="EMBL" id="MFH5241448.1"/>
    </source>
</evidence>
<dbReference type="EMBL" id="JBIMSN010000060">
    <property type="protein sequence ID" value="MFH5229812.1"/>
    <property type="molecule type" value="Genomic_DNA"/>
</dbReference>
<reference evidence="3 4" key="1">
    <citation type="submission" date="2024-10" db="EMBL/GenBank/DDBJ databases">
        <authorList>
            <person name="Riesco R."/>
        </authorList>
    </citation>
    <scope>NUCLEOTIDE SEQUENCE [LARGE SCALE GENOMIC DNA]</scope>
    <source>
        <strain evidence="2 3">NCIMB 15448</strain>
        <strain evidence="1 4">NCIMB 15450</strain>
    </source>
</reference>
<dbReference type="RefSeq" id="WP_395123802.1">
    <property type="nucleotide sequence ID" value="NZ_JBIMSN010000060.1"/>
</dbReference>
<dbReference type="EMBL" id="JBIMSP010000006">
    <property type="protein sequence ID" value="MFH5241448.1"/>
    <property type="molecule type" value="Genomic_DNA"/>
</dbReference>
<protein>
    <recommendedName>
        <fullName evidence="5">Guanylate cyclase</fullName>
    </recommendedName>
</protein>
<comment type="caution">
    <text evidence="1">The sequence shown here is derived from an EMBL/GenBank/DDBJ whole genome shotgun (WGS) entry which is preliminary data.</text>
</comment>
<dbReference type="Gene3D" id="3.90.1720.10">
    <property type="entry name" value="endopeptidase domain like (from Nostoc punctiforme)"/>
    <property type="match status" value="1"/>
</dbReference>
<dbReference type="Proteomes" id="UP001609176">
    <property type="component" value="Unassembled WGS sequence"/>
</dbReference>
<keyword evidence="4" id="KW-1185">Reference proteome</keyword>
<organism evidence="1 4">
    <name type="scientific">Antrihabitans spumae</name>
    <dbReference type="NCBI Taxonomy" id="3373370"/>
    <lineage>
        <taxon>Bacteria</taxon>
        <taxon>Bacillati</taxon>
        <taxon>Actinomycetota</taxon>
        <taxon>Actinomycetes</taxon>
        <taxon>Mycobacteriales</taxon>
        <taxon>Nocardiaceae</taxon>
        <taxon>Antrihabitans</taxon>
    </lineage>
</organism>
<evidence type="ECO:0008006" key="5">
    <source>
        <dbReference type="Google" id="ProtNLM"/>
    </source>
</evidence>
<gene>
    <name evidence="2" type="ORF">ACHIPV_06045</name>
    <name evidence="1" type="ORF">ACHIRB_14710</name>
</gene>
<dbReference type="Proteomes" id="UP001609219">
    <property type="component" value="Unassembled WGS sequence"/>
</dbReference>
<dbReference type="InterPro" id="IPR038765">
    <property type="entry name" value="Papain-like_cys_pep_sf"/>
</dbReference>
<proteinExistence type="predicted"/>